<dbReference type="InterPro" id="IPR050865">
    <property type="entry name" value="BEACH_Domain"/>
</dbReference>
<feature type="compositionally biased region" description="Polar residues" evidence="3">
    <location>
        <begin position="2526"/>
        <end position="2536"/>
    </location>
</feature>
<keyword evidence="1" id="KW-0853">WD repeat</keyword>
<dbReference type="InterPro" id="IPR001680">
    <property type="entry name" value="WD40_rpt"/>
</dbReference>
<feature type="region of interest" description="Disordered" evidence="3">
    <location>
        <begin position="3460"/>
        <end position="3490"/>
    </location>
</feature>
<feature type="compositionally biased region" description="Polar residues" evidence="3">
    <location>
        <begin position="294"/>
        <end position="308"/>
    </location>
</feature>
<feature type="region of interest" description="Disordered" evidence="3">
    <location>
        <begin position="2583"/>
        <end position="2603"/>
    </location>
</feature>
<dbReference type="WBParaSite" id="TREG1_77810.1">
    <property type="protein sequence ID" value="TREG1_77810.1"/>
    <property type="gene ID" value="TREG1_77810"/>
</dbReference>
<dbReference type="Proteomes" id="UP000050795">
    <property type="component" value="Unassembled WGS sequence"/>
</dbReference>
<evidence type="ECO:0000259" key="4">
    <source>
        <dbReference type="PROSITE" id="PS50197"/>
    </source>
</evidence>
<dbReference type="SMART" id="SM01026">
    <property type="entry name" value="Beach"/>
    <property type="match status" value="1"/>
</dbReference>
<dbReference type="Pfam" id="PF14844">
    <property type="entry name" value="PH_BEACH"/>
    <property type="match status" value="1"/>
</dbReference>
<dbReference type="CDD" id="cd01201">
    <property type="entry name" value="PH_BEACH"/>
    <property type="match status" value="1"/>
</dbReference>
<dbReference type="PROSITE" id="PS51783">
    <property type="entry name" value="PH_BEACH"/>
    <property type="match status" value="1"/>
</dbReference>
<feature type="region of interest" description="Disordered" evidence="3">
    <location>
        <begin position="3170"/>
        <end position="3189"/>
    </location>
</feature>
<name>A0AA85KBE2_TRIRE</name>
<feature type="compositionally biased region" description="Low complexity" evidence="3">
    <location>
        <begin position="3047"/>
        <end position="3057"/>
    </location>
</feature>
<dbReference type="InterPro" id="IPR023362">
    <property type="entry name" value="PH-BEACH_dom"/>
</dbReference>
<feature type="compositionally biased region" description="Low complexity" evidence="3">
    <location>
        <begin position="2513"/>
        <end position="2525"/>
    </location>
</feature>
<reference evidence="7 8" key="2">
    <citation type="submission" date="2023-11" db="UniProtKB">
        <authorList>
            <consortium name="WormBaseParasite"/>
        </authorList>
    </citation>
    <scope>IDENTIFICATION</scope>
</reference>
<reference evidence="6" key="1">
    <citation type="submission" date="2022-06" db="EMBL/GenBank/DDBJ databases">
        <authorList>
            <person name="Berger JAMES D."/>
            <person name="Berger JAMES D."/>
        </authorList>
    </citation>
    <scope>NUCLEOTIDE SEQUENCE [LARGE SCALE GENOMIC DNA]</scope>
</reference>
<sequence length="3870" mass="439009">MDELEATINWELFRKKGEFESLKRFGDIMCKKYNFHDNGRKTLLSKNFLKLHELPSGCVEYLLNVFCRNCDSFELSSGKTSKITDETFDGRKSATFDSLLCMLKLLCLFGRNEDIRQLITDGETIHQTVPNLLRLACNAQQLDIKFSELLELTIDLIEVIYDPQYMWRRWKTSYRDQKYESVKLFNYVPSLSKGTLDNISACLFGLLRQFHGRPEIQFPLTEAFCCITVGCFGFVQLDHVRNITSLINGTYKESLSSPTKQRSQEKIVIIRCMNGAPNSEINLSKDISANITNSTVNNNKPMTTSSLPTDLENDSSNKDEEVYVTSPIVYTSFLVYALSLQESSMVSLKSVVDQFRSDISGRKYLSILDYHYQTLLIHLSSRIRICYQYQPDTLLSNFQSTLIKYPNEKHCQYALTFLATLDLDKSLFDALKTTAREDTTPTPPPYCRIKLPKHFYNRLTDSLCSYYSIGSKRNTDKCSRSRISPVIIGKYLLSWEVKNHFCQTRKIFEMFLRILECLGEFSMSAPDLAHLLKMLRSESVRIFCSQILKALVKITQKIQLNLGPLPNSGSWFQFSRPQDCLLVVPVGPELENLRSEQNISGTVKCSTVFRNSLSTDLSLHFWLSIDDQSTVEETIKSSTSKFQQINNQKRYCLFRLLCSNGSGLEIFFTKYGYLVIGVATQEDFTYVVTCGPDKIPPGVWHSVAVVFCHSRRLLVTRSILKVLVDGNVCYSGDFPHPRLSENISILHIGGCPNWIDQVVYSKLLFDLASKAGRRKSVISNLKSVGKSNYASREAVSVSATTSTLSRKFTPSSSFSSASSGLSVLFSEKVEIGTPRKVDLGSERILWGIMNSFQGRIISCAMFNEALSDTTWQMVTSLGPCNLTYLLDNEGYNLGTTGSSTPNLTGSYASINPYDENSLNSSAFNSTKIAFYYHAKSVNYSHSICPELASENLGLPTSFECNEKLFNRDINNSMLIDEALYEDYVWLQHIQHKYTNFGGLPATLLGPERLESVLINDSINRIGGMGVLLPILKLLRYFPTNSYVSADKLSSIEMSLLSDDFSITDLLISAHHRYINDLDLICNETTTTTATQIPATTMSNTTMTSTVLNSSPSTGNKIDNVMQYNDPIPPVTPGIRSRLNSLLPLSCGGTNDRRDSSGVVFTTSSLNDSSVANVILILRNLILSKPENGVQVLRADLMLPLVHLLAKLHPLRFDSHVVSAIHDLFRVLVHLPRNKQTTSNVNALQNWFSSQSNQTPPEEVLFLVCHLILGWDLWSKPNLVAILLHLQKLNRLVHSYSSLLKGISVDLLLETLVKYHRVLGSCLNFLQTSPPLLSPQPQSQTGDNNNNNNSNIDCLSLPVPPITNTIDDVDAYELHVIAEIRKNICKLIEAKIIPNTQIKDLITLINFATTCPTMVLVRNVINLLGNCFDLSNTGDQMTLLIYETDLVVHLYSLLIKSDDQVDLETKKFVLKFIHKLALSDRVGEKYKSQLFLKDWGGFSSLFTNDQNMIIFLQDYEVVKLFLDLLKHGPSYDVMGLLRLWERLYNSPIHFRLSAVNALIHIFNKSPKYVIEILNHVPSFPDSFFQLIIKCPRESLNRRDRVSASRFGLSKIRFPTRVLNRINSKATDISNDSGRGVSTSSSSLSQIHSSRLPSLTNSDTDSVFSNSICACYPGEAHVCNELRDSIDAKIPTIVPYPREKSNSINLPDRLLMYRNPASLSGHSDVNYPSTHQWIDHYVGNQHHRNTHTTHRNNKSSISSSGSNSEHVFIENSEILENKLCEAIITCLHEILWSSSQLERWHLSTTITNDDPWLGYYRTLVSLMEITAQNTLLKPAFWIVQRLFESIIDSLQQALNNFSQDISFPGLVDKERVKRLIYLFMTFLVDISCNHINLIDDEYRVELMESVLNLLQESLLIWEVNSSQWKEVQALALHLILMWITDTSCPNSRLFVRSLARLHYIICQFETKSCFEEIAFLVYRLDKVIEMWSRLEDFHTFVNMRKLQEKEEEADEAEEQEEQEGEVACIAEYPGHERKSTKKFSSVSPEFIENFFYSQSAEMKTTASTGNLGMLAGHNDTESQELFIHITPIIFKLFRDHSKLLEMEKLTPNLPKMTADFLENFKVYRAIPDGEWQCFLKNRLQPMVESYTAHFIVGAASSQSMCRAEASEEIARSRHDQKRYLEVMINKLHGYLLPDACNKDIDIKIELKRTPSFPRLPTSPRTKRKASVLSQIDIKSEMLHSSALMSRQLKEHREEDNKLIELQKRNQQITYWHALAYRLMQISSDAPWFTNYAKIDHWRLCELETACRMRPKLEPNLHFDAHMEASAERDGLSLARVLQSRLRPISLGVNYQKPTSTLDIPNRHSLSIMETSSSPAALTSQLTVDYRSGIIEDQSSIRLMKRFIKRPPFSNQSSTEEYDEQEESTVQYDEMQKDASPVSFLDESRRGTLIPDLSLKTPTLDVTNFDRFSQRRGSNNSDEFKQATPDISTTIDNDNTDKSKLSKNTVPVAKTKANENNPTSNSTSQTSSEAQKQSPQTQKGKGILLSVNAQLVTAIKVIEGILTLSQNRLIFEASVDSLMLSLDRSDTTTNNKNSNNNNNNNTKSSSNYLEPISTHLFIPSGYKIVHRKVNENETKSLNSTDVFCIRYTWSLSKIREIHLRRYNLRRSAIEIFLENNSNYFFNFETKTRNKFYSVIMSLRLPRLIYNEGRNPREMLKLSGLTERWVNREISNFEYLMRLNTIAGRTFNDLGQYPVFPWILADYTSSEIDLTSEKAFRVLSRPIGLANPKFTDIVRDKYNSFEDPSGIMQRFHHGTHYSSAAGVLHYLVRLEPFTTYHIHLHGNKFDVADRQFYSIPNAWRFILDNPCDNKELIPEFFFLPEFLKNNDDFDLGCLQQNHTRINDVELPAWASTPEEFIRKHRGALESDYVSAHLNEWIDLIFGYKQRGQYAVEALNVFNFVTYEGAIDLDKIDNAFERQAMESMIQNFGQIPTQLLKEPHPRRLTHSEWLSTLVNQRRLPVINLLANNESKLTDPTLQQNTESIQPRCAQESTPTPKSSRTPSFFQRILPDNTGNEYVNSILSTHTSVEQKELIPKYNSSLKRLVQKKWMIVKSPPVDNLALSIRLLKSQQRNTTVRLNSIYLAVVPGFCRPPKADSSVFTFSETDINREAGRTSLSISSSNNNNNQNNTSSSGSTGFIKTRLFSTGNYLPTMASIATGGLNTDSVNQMSTQPNLSAPFKSSNQLNLAKTGWERLASAVFVLNNRGVVNRYFWIPSDDQVLMSDEKGDIEPMDPYSLLYDSNNQQHYGSIGPLDQSWIQFISNTKYKRLDNMFSLNPNKTKSTSAFSSLTNHIVGAQLFALSLDDRWLFAGGRWDGRLTIYNMHSSQVEAILTSPHSDTISCVAIDSVYSSIDRCPFTNRGGYEKMDKSSTSSKTVTSTRTRYIITGSRDGTCAVWDFDMLDGEEDDEVNDTMTDEAPFSNISVNESQLSAHSRRTSQKKTSVFFGSQDSLLPNTSGTSISTTTTATTTKPLSTDQHMTQRKSISTENIFQDDFGSELMSPNISTSSNKVCLPQTGCILQYKSAGIAFYPPGSPTSTHGKPKVLAKIIRFFHGNGCGNPVTCVALNISLDTALMATDHCREVYLFSAKLSTWSRVLMLDDILIELDNLHIPIYSYPKSDIFTCSNSYSVHHLLIAPRLGLIYVQWNYTPESHVHHFSSTVTEHEIGPHLSLFNPTGEKLSDIAPLTYSDDYSQLSLDERRRTVVTRLSLTSTPISTRSSCVNRKQQSDVNENTPDECIISQHILMSFSTGHFIIMLAETLTPIRCINLDKGITDMSLVSNLTGSRRLVEGFHIMLSLVNSNLVVFQSVQRNKKLR</sequence>
<evidence type="ECO:0000256" key="3">
    <source>
        <dbReference type="SAM" id="MobiDB-lite"/>
    </source>
</evidence>
<dbReference type="SUPFAM" id="SSF50729">
    <property type="entry name" value="PH domain-like"/>
    <property type="match status" value="1"/>
</dbReference>
<feature type="domain" description="BEACH" evidence="4">
    <location>
        <begin position="2706"/>
        <end position="2998"/>
    </location>
</feature>
<feature type="compositionally biased region" description="Low complexity" evidence="3">
    <location>
        <begin position="2584"/>
        <end position="2603"/>
    </location>
</feature>
<feature type="region of interest" description="Disordered" evidence="3">
    <location>
        <begin position="3510"/>
        <end position="3537"/>
    </location>
</feature>
<dbReference type="Gene3D" id="2.130.10.10">
    <property type="entry name" value="YVTN repeat-like/Quinoprotein amine dehydrogenase"/>
    <property type="match status" value="1"/>
</dbReference>
<dbReference type="GO" id="GO:0019901">
    <property type="term" value="F:protein kinase binding"/>
    <property type="evidence" value="ECO:0007669"/>
    <property type="project" value="TreeGrafter"/>
</dbReference>
<dbReference type="SUPFAM" id="SSF81837">
    <property type="entry name" value="BEACH domain"/>
    <property type="match status" value="1"/>
</dbReference>
<evidence type="ECO:0000256" key="2">
    <source>
        <dbReference type="ARBA" id="ARBA00022737"/>
    </source>
</evidence>
<evidence type="ECO:0000313" key="8">
    <source>
        <dbReference type="WBParaSite" id="TREG1_77820.1"/>
    </source>
</evidence>
<dbReference type="Gene3D" id="2.30.29.30">
    <property type="entry name" value="Pleckstrin-homology domain (PH domain)/Phosphotyrosine-binding domain (PTB)"/>
    <property type="match status" value="1"/>
</dbReference>
<dbReference type="InterPro" id="IPR036322">
    <property type="entry name" value="WD40_repeat_dom_sf"/>
</dbReference>
<dbReference type="FunFam" id="1.10.1540.10:FF:000001">
    <property type="entry name" value="neurobeachin isoform X1"/>
    <property type="match status" value="1"/>
</dbReference>
<feature type="compositionally biased region" description="Polar residues" evidence="3">
    <location>
        <begin position="3475"/>
        <end position="3486"/>
    </location>
</feature>
<evidence type="ECO:0000313" key="7">
    <source>
        <dbReference type="WBParaSite" id="TREG1_77810.1"/>
    </source>
</evidence>
<feature type="compositionally biased region" description="Polar residues" evidence="3">
    <location>
        <begin position="3028"/>
        <end position="3039"/>
    </location>
</feature>
<dbReference type="SUPFAM" id="SSF50978">
    <property type="entry name" value="WD40 repeat-like"/>
    <property type="match status" value="1"/>
</dbReference>
<dbReference type="WBParaSite" id="TREG1_77820.1">
    <property type="protein sequence ID" value="TREG1_77820.1"/>
    <property type="gene ID" value="TREG1_77820"/>
</dbReference>
<dbReference type="SMART" id="SM00320">
    <property type="entry name" value="WD40"/>
    <property type="match status" value="2"/>
</dbReference>
<protein>
    <submittedName>
        <fullName evidence="7 8">Uncharacterized protein</fullName>
    </submittedName>
</protein>
<dbReference type="GO" id="GO:0005829">
    <property type="term" value="C:cytosol"/>
    <property type="evidence" value="ECO:0007669"/>
    <property type="project" value="TreeGrafter"/>
</dbReference>
<dbReference type="InterPro" id="IPR011993">
    <property type="entry name" value="PH-like_dom_sf"/>
</dbReference>
<dbReference type="InterPro" id="IPR036372">
    <property type="entry name" value="BEACH_dom_sf"/>
</dbReference>
<dbReference type="InterPro" id="IPR000409">
    <property type="entry name" value="BEACH_dom"/>
</dbReference>
<dbReference type="GO" id="GO:0008104">
    <property type="term" value="P:intracellular protein localization"/>
    <property type="evidence" value="ECO:0007669"/>
    <property type="project" value="TreeGrafter"/>
</dbReference>
<dbReference type="SUPFAM" id="SSF49899">
    <property type="entry name" value="Concanavalin A-like lectins/glucanases"/>
    <property type="match status" value="1"/>
</dbReference>
<dbReference type="Gene3D" id="1.10.1540.10">
    <property type="entry name" value="BEACH domain"/>
    <property type="match status" value="1"/>
</dbReference>
<evidence type="ECO:0000259" key="5">
    <source>
        <dbReference type="PROSITE" id="PS51783"/>
    </source>
</evidence>
<proteinExistence type="predicted"/>
<accession>A0AA85KBE2</accession>
<dbReference type="Pfam" id="PF16057">
    <property type="entry name" value="DUF4800"/>
    <property type="match status" value="1"/>
</dbReference>
<evidence type="ECO:0000313" key="6">
    <source>
        <dbReference type="Proteomes" id="UP000050795"/>
    </source>
</evidence>
<feature type="region of interest" description="Disordered" evidence="3">
    <location>
        <begin position="1741"/>
        <end position="1761"/>
    </location>
</feature>
<keyword evidence="6" id="KW-1185">Reference proteome</keyword>
<dbReference type="CDD" id="cd06071">
    <property type="entry name" value="Beach"/>
    <property type="match status" value="1"/>
</dbReference>
<feature type="domain" description="BEACH-type PH" evidence="5">
    <location>
        <begin position="2535"/>
        <end position="2693"/>
    </location>
</feature>
<feature type="compositionally biased region" description="Basic residues" evidence="3">
    <location>
        <begin position="1741"/>
        <end position="1751"/>
    </location>
</feature>
<dbReference type="InterPro" id="IPR013320">
    <property type="entry name" value="ConA-like_dom_sf"/>
</dbReference>
<feature type="compositionally biased region" description="Low complexity" evidence="3">
    <location>
        <begin position="1752"/>
        <end position="1761"/>
    </location>
</feature>
<feature type="region of interest" description="Disordered" evidence="3">
    <location>
        <begin position="3028"/>
        <end position="3057"/>
    </location>
</feature>
<feature type="compositionally biased region" description="Low complexity" evidence="3">
    <location>
        <begin position="3510"/>
        <end position="3529"/>
    </location>
</feature>
<dbReference type="Pfam" id="PF02138">
    <property type="entry name" value="Beach"/>
    <property type="match status" value="1"/>
</dbReference>
<organism evidence="6 7">
    <name type="scientific">Trichobilharzia regenti</name>
    <name type="common">Nasal bird schistosome</name>
    <dbReference type="NCBI Taxonomy" id="157069"/>
    <lineage>
        <taxon>Eukaryota</taxon>
        <taxon>Metazoa</taxon>
        <taxon>Spiralia</taxon>
        <taxon>Lophotrochozoa</taxon>
        <taxon>Platyhelminthes</taxon>
        <taxon>Trematoda</taxon>
        <taxon>Digenea</taxon>
        <taxon>Strigeidida</taxon>
        <taxon>Schistosomatoidea</taxon>
        <taxon>Schistosomatidae</taxon>
        <taxon>Trichobilharzia</taxon>
    </lineage>
</organism>
<dbReference type="InterPro" id="IPR015943">
    <property type="entry name" value="WD40/YVTN_repeat-like_dom_sf"/>
</dbReference>
<dbReference type="PANTHER" id="PTHR13743">
    <property type="entry name" value="BEIGE/BEACH-RELATED"/>
    <property type="match status" value="1"/>
</dbReference>
<dbReference type="PROSITE" id="PS50197">
    <property type="entry name" value="BEACH"/>
    <property type="match status" value="1"/>
</dbReference>
<feature type="compositionally biased region" description="Acidic residues" evidence="3">
    <location>
        <begin position="3460"/>
        <end position="3469"/>
    </location>
</feature>
<feature type="region of interest" description="Disordered" evidence="3">
    <location>
        <begin position="2405"/>
        <end position="2440"/>
    </location>
</feature>
<keyword evidence="2" id="KW-0677">Repeat</keyword>
<dbReference type="PANTHER" id="PTHR13743:SF112">
    <property type="entry name" value="BEACH DOMAIN-CONTAINING PROTEIN"/>
    <property type="match status" value="1"/>
</dbReference>
<dbReference type="GO" id="GO:0016020">
    <property type="term" value="C:membrane"/>
    <property type="evidence" value="ECO:0007669"/>
    <property type="project" value="TreeGrafter"/>
</dbReference>
<feature type="region of interest" description="Disordered" evidence="3">
    <location>
        <begin position="294"/>
        <end position="314"/>
    </location>
</feature>
<feature type="region of interest" description="Disordered" evidence="3">
    <location>
        <begin position="2463"/>
        <end position="2537"/>
    </location>
</feature>
<evidence type="ECO:0000256" key="1">
    <source>
        <dbReference type="ARBA" id="ARBA00022574"/>
    </source>
</evidence>